<dbReference type="PANTHER" id="PTHR24064">
    <property type="entry name" value="SOLUTE CARRIER FAMILY 22 MEMBER"/>
    <property type="match status" value="1"/>
</dbReference>
<reference evidence="6" key="1">
    <citation type="submission" date="2021-02" db="EMBL/GenBank/DDBJ databases">
        <authorList>
            <person name="Nowell W R."/>
        </authorList>
    </citation>
    <scope>NUCLEOTIDE SEQUENCE</scope>
    <source>
        <strain evidence="6">Ploen Becks lab</strain>
    </source>
</reference>
<evidence type="ECO:0000313" key="6">
    <source>
        <dbReference type="EMBL" id="CAF1065524.1"/>
    </source>
</evidence>
<dbReference type="InterPro" id="IPR011701">
    <property type="entry name" value="MFS"/>
</dbReference>
<dbReference type="SUPFAM" id="SSF103473">
    <property type="entry name" value="MFS general substrate transporter"/>
    <property type="match status" value="1"/>
</dbReference>
<comment type="subcellular location">
    <subcellularLocation>
        <location evidence="1">Membrane</location>
        <topology evidence="1">Multi-pass membrane protein</topology>
    </subcellularLocation>
</comment>
<gene>
    <name evidence="6" type="ORF">OXX778_LOCUS19480</name>
</gene>
<name>A0A814LGG7_9BILA</name>
<dbReference type="AlphaFoldDB" id="A0A814LGG7"/>
<protein>
    <submittedName>
        <fullName evidence="6">Uncharacterized protein</fullName>
    </submittedName>
</protein>
<dbReference type="Gene3D" id="1.20.1250.20">
    <property type="entry name" value="MFS general substrate transporter like domains"/>
    <property type="match status" value="1"/>
</dbReference>
<dbReference type="GO" id="GO:0016020">
    <property type="term" value="C:membrane"/>
    <property type="evidence" value="ECO:0007669"/>
    <property type="project" value="UniProtKB-SubCell"/>
</dbReference>
<keyword evidence="4 5" id="KW-0472">Membrane</keyword>
<dbReference type="OrthoDB" id="6432455at2759"/>
<dbReference type="GO" id="GO:0022857">
    <property type="term" value="F:transmembrane transporter activity"/>
    <property type="evidence" value="ECO:0007669"/>
    <property type="project" value="InterPro"/>
</dbReference>
<dbReference type="EMBL" id="CAJNOC010005918">
    <property type="protein sequence ID" value="CAF1065524.1"/>
    <property type="molecule type" value="Genomic_DNA"/>
</dbReference>
<evidence type="ECO:0000256" key="1">
    <source>
        <dbReference type="ARBA" id="ARBA00004141"/>
    </source>
</evidence>
<feature type="transmembrane region" description="Helical" evidence="5">
    <location>
        <begin position="101"/>
        <end position="121"/>
    </location>
</feature>
<keyword evidence="2 5" id="KW-0812">Transmembrane</keyword>
<feature type="transmembrane region" description="Helical" evidence="5">
    <location>
        <begin position="73"/>
        <end position="95"/>
    </location>
</feature>
<organism evidence="6 7">
    <name type="scientific">Brachionus calyciflorus</name>
    <dbReference type="NCBI Taxonomy" id="104777"/>
    <lineage>
        <taxon>Eukaryota</taxon>
        <taxon>Metazoa</taxon>
        <taxon>Spiralia</taxon>
        <taxon>Gnathifera</taxon>
        <taxon>Rotifera</taxon>
        <taxon>Eurotatoria</taxon>
        <taxon>Monogononta</taxon>
        <taxon>Pseudotrocha</taxon>
        <taxon>Ploima</taxon>
        <taxon>Brachionidae</taxon>
        <taxon>Brachionus</taxon>
    </lineage>
</organism>
<feature type="transmembrane region" description="Helical" evidence="5">
    <location>
        <begin position="38"/>
        <end position="61"/>
    </location>
</feature>
<evidence type="ECO:0000256" key="4">
    <source>
        <dbReference type="ARBA" id="ARBA00023136"/>
    </source>
</evidence>
<sequence>MFTFKLLQYKYRRKLYFCFMLISGVFCTMIFYSKNVTLTTTCAMIAKFSIACTYAIIRLYSSEYFPENLRKNYLTKCSIMARTGSVIAPFIIALGDYFIKPLPFLIFGCCCFISALTTLFLPRIQKENIRKQEVRIDLNQQLIQNNWLDGQDIELEKTDNNIDSLDEIEIKEIN</sequence>
<feature type="transmembrane region" description="Helical" evidence="5">
    <location>
        <begin position="15"/>
        <end position="32"/>
    </location>
</feature>
<dbReference type="Pfam" id="PF07690">
    <property type="entry name" value="MFS_1"/>
    <property type="match status" value="1"/>
</dbReference>
<dbReference type="Proteomes" id="UP000663879">
    <property type="component" value="Unassembled WGS sequence"/>
</dbReference>
<dbReference type="InterPro" id="IPR036259">
    <property type="entry name" value="MFS_trans_sf"/>
</dbReference>
<evidence type="ECO:0000256" key="3">
    <source>
        <dbReference type="ARBA" id="ARBA00022989"/>
    </source>
</evidence>
<evidence type="ECO:0000256" key="5">
    <source>
        <dbReference type="SAM" id="Phobius"/>
    </source>
</evidence>
<accession>A0A814LGG7</accession>
<evidence type="ECO:0000313" key="7">
    <source>
        <dbReference type="Proteomes" id="UP000663879"/>
    </source>
</evidence>
<keyword evidence="7" id="KW-1185">Reference proteome</keyword>
<proteinExistence type="predicted"/>
<comment type="caution">
    <text evidence="6">The sequence shown here is derived from an EMBL/GenBank/DDBJ whole genome shotgun (WGS) entry which is preliminary data.</text>
</comment>
<keyword evidence="3 5" id="KW-1133">Transmembrane helix</keyword>
<evidence type="ECO:0000256" key="2">
    <source>
        <dbReference type="ARBA" id="ARBA00022692"/>
    </source>
</evidence>